<dbReference type="EMBL" id="BK032686">
    <property type="protein sequence ID" value="DAF55081.1"/>
    <property type="molecule type" value="Genomic_DNA"/>
</dbReference>
<proteinExistence type="predicted"/>
<evidence type="ECO:0000313" key="1">
    <source>
        <dbReference type="EMBL" id="DAF55081.1"/>
    </source>
</evidence>
<reference evidence="1" key="1">
    <citation type="journal article" date="2021" name="Proc. Natl. Acad. Sci. U.S.A.">
        <title>A Catalog of Tens of Thousands of Viruses from Human Metagenomes Reveals Hidden Associations with Chronic Diseases.</title>
        <authorList>
            <person name="Tisza M.J."/>
            <person name="Buck C.B."/>
        </authorList>
    </citation>
    <scope>NUCLEOTIDE SEQUENCE</scope>
    <source>
        <strain evidence="1">CtDOT22</strain>
    </source>
</reference>
<sequence length="149" mass="17668">MTFKEKLELEKERKKQRYINSQPLIPKPVKQVVIWGIVLYTGKILYDWWNSKKNKSKLKKVENALGKKCKFMLDLYVNERDAKILESVVTRFNEVLSSKRPLSIVNDPEEYEAYYRAGKGAIERSSPSPERDLEYLDMCIEYVRNLEKE</sequence>
<protein>
    <submittedName>
        <fullName evidence="1">Uncharacterized protein</fullName>
    </submittedName>
</protein>
<accession>A0A8S5SVQ0</accession>
<organism evidence="1">
    <name type="scientific">Siphoviridae sp. ctDOT22</name>
    <dbReference type="NCBI Taxonomy" id="2827812"/>
    <lineage>
        <taxon>Viruses</taxon>
        <taxon>Duplodnaviria</taxon>
        <taxon>Heunggongvirae</taxon>
        <taxon>Uroviricota</taxon>
        <taxon>Caudoviricetes</taxon>
    </lineage>
</organism>
<name>A0A8S5SVQ0_9CAUD</name>